<gene>
    <name evidence="2" type="ORF">CGL51_03555</name>
    <name evidence="3" type="ORF">CGL52_02045</name>
</gene>
<dbReference type="AlphaFoldDB" id="A0A371R6L7"/>
<sequence>MPPKQTPQIKKSEKPEEGKAKKAVIAALFLALIIWAPLVAAQQSGVDKGKEIVWKSGVVQGVQTGFGALAAAWGVAWWASLVIFIVYYVLMSKLAPATWARWGYVNDLIDKLKWLLVAVIISPFAMAAVLFGVDAVAQAYGQSSGIDPAAKAGEFLSNVLIKGIADTISNIKLW</sequence>
<feature type="transmembrane region" description="Helical" evidence="1">
    <location>
        <begin position="112"/>
        <end position="133"/>
    </location>
</feature>
<protein>
    <submittedName>
        <fullName evidence="3">Uncharacterized protein</fullName>
    </submittedName>
</protein>
<name>A0A371R6L7_9CREN</name>
<dbReference type="RefSeq" id="WP_116420705.1">
    <property type="nucleotide sequence ID" value="NZ_NMUE01000007.1"/>
</dbReference>
<feature type="transmembrane region" description="Helical" evidence="1">
    <location>
        <begin position="65"/>
        <end position="91"/>
    </location>
</feature>
<comment type="caution">
    <text evidence="3">The sequence shown here is derived from an EMBL/GenBank/DDBJ whole genome shotgun (WGS) entry which is preliminary data.</text>
</comment>
<evidence type="ECO:0000256" key="1">
    <source>
        <dbReference type="SAM" id="Phobius"/>
    </source>
</evidence>
<dbReference type="Proteomes" id="UP000257123">
    <property type="component" value="Unassembled WGS sequence"/>
</dbReference>
<reference evidence="4 5" key="1">
    <citation type="submission" date="2017-07" db="EMBL/GenBank/DDBJ databases">
        <title>Draft genome sequence of aerobic hyperthermophilic archaea, Pyrobaculum aerophilum YKB31 and YKB32.</title>
        <authorList>
            <person name="Mochizuki T."/>
            <person name="Berliner A.J."/>
            <person name="Yoshida-Takashima Y."/>
            <person name="Takaki Y."/>
            <person name="Nunoura T."/>
            <person name="Takai K."/>
        </authorList>
    </citation>
    <scope>NUCLEOTIDE SEQUENCE [LARGE SCALE GENOMIC DNA]</scope>
    <source>
        <strain evidence="2 5">YKB31</strain>
        <strain evidence="3 4">YKB32</strain>
    </source>
</reference>
<organism evidence="3 4">
    <name type="scientific">Pyrobaculum aerophilum</name>
    <dbReference type="NCBI Taxonomy" id="13773"/>
    <lineage>
        <taxon>Archaea</taxon>
        <taxon>Thermoproteota</taxon>
        <taxon>Thermoprotei</taxon>
        <taxon>Thermoproteales</taxon>
        <taxon>Thermoproteaceae</taxon>
        <taxon>Pyrobaculum</taxon>
    </lineage>
</organism>
<dbReference type="Proteomes" id="UP000256877">
    <property type="component" value="Unassembled WGS sequence"/>
</dbReference>
<evidence type="ECO:0000313" key="5">
    <source>
        <dbReference type="Proteomes" id="UP000257123"/>
    </source>
</evidence>
<proteinExistence type="predicted"/>
<evidence type="ECO:0000313" key="3">
    <source>
        <dbReference type="EMBL" id="RFB00142.1"/>
    </source>
</evidence>
<evidence type="ECO:0000313" key="4">
    <source>
        <dbReference type="Proteomes" id="UP000256877"/>
    </source>
</evidence>
<accession>A0A371R6L7</accession>
<keyword evidence="1" id="KW-0812">Transmembrane</keyword>
<keyword evidence="1" id="KW-0472">Membrane</keyword>
<dbReference type="EMBL" id="NMUE01000007">
    <property type="protein sequence ID" value="RFA97289.1"/>
    <property type="molecule type" value="Genomic_DNA"/>
</dbReference>
<keyword evidence="1" id="KW-1133">Transmembrane helix</keyword>
<dbReference type="OrthoDB" id="30282at2157"/>
<evidence type="ECO:0000313" key="2">
    <source>
        <dbReference type="EMBL" id="RFA97289.1"/>
    </source>
</evidence>
<dbReference type="EMBL" id="NMUF01000003">
    <property type="protein sequence ID" value="RFB00142.1"/>
    <property type="molecule type" value="Genomic_DNA"/>
</dbReference>